<dbReference type="AlphaFoldDB" id="A0A372ZWG9"/>
<proteinExistence type="predicted"/>
<keyword evidence="2" id="KW-1185">Reference proteome</keyword>
<dbReference type="PANTHER" id="PTHR43162">
    <property type="match status" value="1"/>
</dbReference>
<evidence type="ECO:0000313" key="1">
    <source>
        <dbReference type="EMBL" id="RGD60206.1"/>
    </source>
</evidence>
<dbReference type="RefSeq" id="WP_117488297.1">
    <property type="nucleotide sequence ID" value="NZ_QVIG01000001.1"/>
</dbReference>
<dbReference type="InterPro" id="IPR051604">
    <property type="entry name" value="Ergot_Alk_Oxidoreductase"/>
</dbReference>
<sequence length="264" mass="27353">MTDERVDDTSPVLVIGISGAVGRHVGLQLAAGGVRVRTLPQRELRDPASLEAAVQGAGAVLLGWPFPTADGATEAVGVLAREVERVVFLSSAVPGRPEGGIEALLAGSGVRHTVLRAHGFAAALQWAEEIRAGGTVRGYGGAAGLNPVDERDVAAVAVRALVEDGHDGARYVLTGPESPTQAEQVEIIGAAAGRPATWQEVPRETARHRMSAAGRPSAAVDGALDLVHARLTAPEPATSTVQDVTGHPARSFHAWARDHAALFR</sequence>
<protein>
    <submittedName>
        <fullName evidence="1">Nucleoside-diphosphate sugar epimerase</fullName>
    </submittedName>
</protein>
<organism evidence="1 2">
    <name type="scientific">Kitasatospora xanthocidica</name>
    <dbReference type="NCBI Taxonomy" id="83382"/>
    <lineage>
        <taxon>Bacteria</taxon>
        <taxon>Bacillati</taxon>
        <taxon>Actinomycetota</taxon>
        <taxon>Actinomycetes</taxon>
        <taxon>Kitasatosporales</taxon>
        <taxon>Streptomycetaceae</taxon>
        <taxon>Kitasatospora</taxon>
    </lineage>
</organism>
<dbReference type="InterPro" id="IPR036291">
    <property type="entry name" value="NAD(P)-bd_dom_sf"/>
</dbReference>
<accession>A0A372ZWG9</accession>
<name>A0A372ZWG9_9ACTN</name>
<dbReference type="SUPFAM" id="SSF51735">
    <property type="entry name" value="NAD(P)-binding Rossmann-fold domains"/>
    <property type="match status" value="1"/>
</dbReference>
<comment type="caution">
    <text evidence="1">The sequence shown here is derived from an EMBL/GenBank/DDBJ whole genome shotgun (WGS) entry which is preliminary data.</text>
</comment>
<reference evidence="1 2" key="1">
    <citation type="submission" date="2018-08" db="EMBL/GenBank/DDBJ databases">
        <title>Diversity &amp; Physiological Properties of Lignin-Decomposing Actinobacteria from Soil.</title>
        <authorList>
            <person name="Roh S.G."/>
            <person name="Kim S.B."/>
        </authorList>
    </citation>
    <scope>NUCLEOTIDE SEQUENCE [LARGE SCALE GENOMIC DNA]</scope>
    <source>
        <strain evidence="1 2">MMS17-GH009</strain>
    </source>
</reference>
<gene>
    <name evidence="1" type="ORF">DR950_22615</name>
</gene>
<dbReference type="Gene3D" id="3.40.50.720">
    <property type="entry name" value="NAD(P)-binding Rossmann-like Domain"/>
    <property type="match status" value="1"/>
</dbReference>
<dbReference type="Proteomes" id="UP000263377">
    <property type="component" value="Unassembled WGS sequence"/>
</dbReference>
<evidence type="ECO:0000313" key="2">
    <source>
        <dbReference type="Proteomes" id="UP000263377"/>
    </source>
</evidence>
<dbReference type="EMBL" id="QVIG01000001">
    <property type="protein sequence ID" value="RGD60206.1"/>
    <property type="molecule type" value="Genomic_DNA"/>
</dbReference>
<dbReference type="PANTHER" id="PTHR43162:SF1">
    <property type="entry name" value="PRESTALK A DIFFERENTIATION PROTEIN A"/>
    <property type="match status" value="1"/>
</dbReference>